<dbReference type="EMBL" id="PYVU01000484">
    <property type="protein sequence ID" value="PTB91045.1"/>
    <property type="molecule type" value="Genomic_DNA"/>
</dbReference>
<proteinExistence type="predicted"/>
<sequence length="80" mass="9804">WNFFDTILQQKEGFSDYVFEEKAKGIFENFSDEDKAKFKAKKEQDSTFAKSNYAQLDWIFKRSDHYEDAHLRYPVYRLFR</sequence>
<reference evidence="1 2" key="1">
    <citation type="submission" date="2018-03" db="EMBL/GenBank/DDBJ databases">
        <title>Cross-interface Injection: A General Nanoliter Liquid Handling Method Applied to Single Cells Genome Amplification Automated Nanoliter Liquid Handling Applied to Single Cell Multiple Displacement Amplification.</title>
        <authorList>
            <person name="Yun J."/>
            <person name="Xu P."/>
            <person name="Xu J."/>
            <person name="Dai X."/>
            <person name="Wang Y."/>
            <person name="Zheng X."/>
            <person name="Cao C."/>
            <person name="Yi Q."/>
            <person name="Zhu Y."/>
            <person name="Wang L."/>
            <person name="Dong Z."/>
            <person name="Huang Y."/>
            <person name="Huang L."/>
            <person name="Du W."/>
        </authorList>
    </citation>
    <scope>NUCLEOTIDE SEQUENCE [LARGE SCALE GENOMIC DNA]</scope>
    <source>
        <strain evidence="1 2">Z-D1-2</strain>
    </source>
</reference>
<feature type="non-terminal residue" evidence="1">
    <location>
        <position position="1"/>
    </location>
</feature>
<evidence type="ECO:0000313" key="1">
    <source>
        <dbReference type="EMBL" id="PTB91045.1"/>
    </source>
</evidence>
<organism evidence="1 2">
    <name type="scientific">Marivirga lumbricoides</name>
    <dbReference type="NCBI Taxonomy" id="1046115"/>
    <lineage>
        <taxon>Bacteria</taxon>
        <taxon>Pseudomonadati</taxon>
        <taxon>Bacteroidota</taxon>
        <taxon>Cytophagia</taxon>
        <taxon>Cytophagales</taxon>
        <taxon>Marivirgaceae</taxon>
        <taxon>Marivirga</taxon>
    </lineage>
</organism>
<dbReference type="AlphaFoldDB" id="A0A2T4DB39"/>
<name>A0A2T4DB39_9BACT</name>
<accession>A0A2T4DB39</accession>
<dbReference type="Proteomes" id="UP000240608">
    <property type="component" value="Unassembled WGS sequence"/>
</dbReference>
<evidence type="ECO:0000313" key="2">
    <source>
        <dbReference type="Proteomes" id="UP000240608"/>
    </source>
</evidence>
<protein>
    <submittedName>
        <fullName evidence="1">Uncharacterized protein</fullName>
    </submittedName>
</protein>
<gene>
    <name evidence="1" type="ORF">C9994_16230</name>
</gene>
<comment type="caution">
    <text evidence="1">The sequence shown here is derived from an EMBL/GenBank/DDBJ whole genome shotgun (WGS) entry which is preliminary data.</text>
</comment>